<proteinExistence type="predicted"/>
<name>A0ACD3ARS0_9AGAR</name>
<protein>
    <submittedName>
        <fullName evidence="1">Uncharacterized protein</fullName>
    </submittedName>
</protein>
<accession>A0ACD3ARS0</accession>
<evidence type="ECO:0000313" key="2">
    <source>
        <dbReference type="Proteomes" id="UP000308600"/>
    </source>
</evidence>
<reference evidence="1 2" key="1">
    <citation type="journal article" date="2019" name="Nat. Ecol. Evol.">
        <title>Megaphylogeny resolves global patterns of mushroom evolution.</title>
        <authorList>
            <person name="Varga T."/>
            <person name="Krizsan K."/>
            <person name="Foldi C."/>
            <person name="Dima B."/>
            <person name="Sanchez-Garcia M."/>
            <person name="Sanchez-Ramirez S."/>
            <person name="Szollosi G.J."/>
            <person name="Szarkandi J.G."/>
            <person name="Papp V."/>
            <person name="Albert L."/>
            <person name="Andreopoulos W."/>
            <person name="Angelini C."/>
            <person name="Antonin V."/>
            <person name="Barry K.W."/>
            <person name="Bougher N.L."/>
            <person name="Buchanan P."/>
            <person name="Buyck B."/>
            <person name="Bense V."/>
            <person name="Catcheside P."/>
            <person name="Chovatia M."/>
            <person name="Cooper J."/>
            <person name="Damon W."/>
            <person name="Desjardin D."/>
            <person name="Finy P."/>
            <person name="Geml J."/>
            <person name="Haridas S."/>
            <person name="Hughes K."/>
            <person name="Justo A."/>
            <person name="Karasinski D."/>
            <person name="Kautmanova I."/>
            <person name="Kiss B."/>
            <person name="Kocsube S."/>
            <person name="Kotiranta H."/>
            <person name="LaButti K.M."/>
            <person name="Lechner B.E."/>
            <person name="Liimatainen K."/>
            <person name="Lipzen A."/>
            <person name="Lukacs Z."/>
            <person name="Mihaltcheva S."/>
            <person name="Morgado L.N."/>
            <person name="Niskanen T."/>
            <person name="Noordeloos M.E."/>
            <person name="Ohm R.A."/>
            <person name="Ortiz-Santana B."/>
            <person name="Ovrebo C."/>
            <person name="Racz N."/>
            <person name="Riley R."/>
            <person name="Savchenko A."/>
            <person name="Shiryaev A."/>
            <person name="Soop K."/>
            <person name="Spirin V."/>
            <person name="Szebenyi C."/>
            <person name="Tomsovsky M."/>
            <person name="Tulloss R.E."/>
            <person name="Uehling J."/>
            <person name="Grigoriev I.V."/>
            <person name="Vagvolgyi C."/>
            <person name="Papp T."/>
            <person name="Martin F.M."/>
            <person name="Miettinen O."/>
            <person name="Hibbett D.S."/>
            <person name="Nagy L.G."/>
        </authorList>
    </citation>
    <scope>NUCLEOTIDE SEQUENCE [LARGE SCALE GENOMIC DNA]</scope>
    <source>
        <strain evidence="1 2">NL-1719</strain>
    </source>
</reference>
<gene>
    <name evidence="1" type="ORF">BDN72DRAFT_897975</name>
</gene>
<keyword evidence="2" id="KW-1185">Reference proteome</keyword>
<dbReference type="Proteomes" id="UP000308600">
    <property type="component" value="Unassembled WGS sequence"/>
</dbReference>
<sequence length="361" mass="40476">MSTIFTNLRSLQVVDCSVTATVPVLLDLLEGMPKLRYLELATVSLSRTTLPNSLPTVKLSAMRAFAYCGSEGDLDVLLLSQLRFTKKSQCIAFEITAPNPEETHQAFLANPFMFFAIKNTLTVIPKVTELDLDFANAEFTFRTPLLLFGVSCPTITAIYARYVSWMSENLSLFRQLQSISLSGTIVPEFWPILERMDRLSSIEIRSDQSGALFNLFVTNWRQRKPVSGTEDVIGASPRDRPRLIFPKLSRVYVEEADFQSVPDDLIDALKHRRDCKKGLSSLGINSCSGIPKGFIARLSEVVDEMDWDQLGEYDERNDSDDSEEDSEEEEETQSDESDEEDAGPITECEGCGQVLLCEDCN</sequence>
<dbReference type="EMBL" id="ML208347">
    <property type="protein sequence ID" value="TFK68643.1"/>
    <property type="molecule type" value="Genomic_DNA"/>
</dbReference>
<organism evidence="1 2">
    <name type="scientific">Pluteus cervinus</name>
    <dbReference type="NCBI Taxonomy" id="181527"/>
    <lineage>
        <taxon>Eukaryota</taxon>
        <taxon>Fungi</taxon>
        <taxon>Dikarya</taxon>
        <taxon>Basidiomycota</taxon>
        <taxon>Agaricomycotina</taxon>
        <taxon>Agaricomycetes</taxon>
        <taxon>Agaricomycetidae</taxon>
        <taxon>Agaricales</taxon>
        <taxon>Pluteineae</taxon>
        <taxon>Pluteaceae</taxon>
        <taxon>Pluteus</taxon>
    </lineage>
</organism>
<evidence type="ECO:0000313" key="1">
    <source>
        <dbReference type="EMBL" id="TFK68643.1"/>
    </source>
</evidence>